<dbReference type="OrthoDB" id="443402at2759"/>
<accession>C7Z7R9</accession>
<dbReference type="InterPro" id="IPR027417">
    <property type="entry name" value="P-loop_NTPase"/>
</dbReference>
<name>C7Z7R9_FUSV7</name>
<sequence>MDPISALSLAANIFQVIGFTNDVVTISKQIYDAGSPAGLSELEQIATDALNTADDITTRLRGCEPAPPGSADSVLLRIGEETVRIAQELKDLLEKLRAKGAGGKPWHTLHQTFMTIWKRDDIDKLEKRLVAVREELQFHVVALIQKKLDYQSLRLQDVVVKLDDQAQAVVPQLFGQLDKIKTQNDTILDNQMHSETVAHHRHEELMGAVKVAKYQRSQLSPSDTERMIENAQTKILVSLWFATMQDREDNIQQAYDRTYEWLFCDPVAEQKPWDNFRTFLLNDAEIYWITGKAGSGKSTLAKFAAYRHETSAALLQWAGGKCLNRASFYFYYKGAELEKSEVGVLRSLLHQVLSKRPKLIKSAFLERFEAIRFDAEGGKSFIPTYWELKRALEALLKSCPDERFFFSVDGLDEYDADNHQMGELVDVFEALSKFPNVKFLLTSRPWPVFKERLAGYPRLRLHELTRPDIAGFVDREISEHMSSREVTESDDALMSSLKGEIVENSSGVFLWVYLVVRSLLEGLYNGDSIGELRKRILELPTDLEDLYLHMWIRIPERYKPQVSRILQILSFGTSEGARTSLLGLALAEDLDEEAVFTMPVAPLKREEAHRRMNSMEVRINARCLGIIEVQHVKMVQVDPWMPSLDSDCYENRIEGELGNPFVTFIHRTVFEFASSPEVCVKLKEATSRLAGRFGDVFQPESALLRLLVLRIKTFAEENLHKNINEASVFPSSLEGLVYYALGTCRKAEKASGKAQTRLVTELDKTMTYFYNNVYDCPGTYHWSNALRLQSDIGGPAWIPVHQLMRSQSDMLSLAVRHGLVRFVKENEAVNESVKRKPGRPLLDYALRPGCKSFGYKEILMLRRSSEMVAFLLKAGARPSQRFDGKSLMEHFVWDLGEDPGKEEVVEMIVLLLPYVQKCKLEVQYLKQLANRLRAASYWREMEGDVEKAICVLHTLQHNASLKQLRGIGESELIRPRPRERPTTPEERPKTPEERSKIPAERSEIPEERPKSLEEGSKSPNERSRTPEERPKSNRLVWKLFCCFGE</sequence>
<evidence type="ECO:0000313" key="5">
    <source>
        <dbReference type="Proteomes" id="UP000005206"/>
    </source>
</evidence>
<protein>
    <recommendedName>
        <fullName evidence="3">NACHT domain-containing protein</fullName>
    </recommendedName>
</protein>
<dbReference type="PANTHER" id="PTHR10039:SF5">
    <property type="entry name" value="NACHT DOMAIN-CONTAINING PROTEIN"/>
    <property type="match status" value="1"/>
</dbReference>
<keyword evidence="1" id="KW-0677">Repeat</keyword>
<evidence type="ECO:0000259" key="3">
    <source>
        <dbReference type="PROSITE" id="PS50837"/>
    </source>
</evidence>
<feature type="domain" description="NACHT" evidence="3">
    <location>
        <begin position="285"/>
        <end position="445"/>
    </location>
</feature>
<gene>
    <name evidence="4" type="ORF">NECHADRAFT_79534</name>
</gene>
<dbReference type="SUPFAM" id="SSF52540">
    <property type="entry name" value="P-loop containing nucleoside triphosphate hydrolases"/>
    <property type="match status" value="1"/>
</dbReference>
<dbReference type="RefSeq" id="XP_003045588.1">
    <property type="nucleotide sequence ID" value="XM_003045542.1"/>
</dbReference>
<dbReference type="Proteomes" id="UP000005206">
    <property type="component" value="Chromosome 4"/>
</dbReference>
<feature type="region of interest" description="Disordered" evidence="2">
    <location>
        <begin position="966"/>
        <end position="1031"/>
    </location>
</feature>
<organism evidence="4 5">
    <name type="scientific">Fusarium vanettenii (strain ATCC MYA-4622 / CBS 123669 / FGSC 9596 / NRRL 45880 / 77-13-4)</name>
    <name type="common">Fusarium solani subsp. pisi</name>
    <dbReference type="NCBI Taxonomy" id="660122"/>
    <lineage>
        <taxon>Eukaryota</taxon>
        <taxon>Fungi</taxon>
        <taxon>Dikarya</taxon>
        <taxon>Ascomycota</taxon>
        <taxon>Pezizomycotina</taxon>
        <taxon>Sordariomycetes</taxon>
        <taxon>Hypocreomycetidae</taxon>
        <taxon>Hypocreales</taxon>
        <taxon>Nectriaceae</taxon>
        <taxon>Fusarium</taxon>
        <taxon>Fusarium solani species complex</taxon>
        <taxon>Fusarium vanettenii</taxon>
    </lineage>
</organism>
<proteinExistence type="predicted"/>
<dbReference type="GeneID" id="9672616"/>
<dbReference type="InParanoid" id="C7Z7R9"/>
<dbReference type="VEuPathDB" id="FungiDB:NECHADRAFT_79534"/>
<dbReference type="InterPro" id="IPR056693">
    <property type="entry name" value="DUF7791"/>
</dbReference>
<dbReference type="Pfam" id="PF24883">
    <property type="entry name" value="NPHP3_N"/>
    <property type="match status" value="1"/>
</dbReference>
<dbReference type="Pfam" id="PF25053">
    <property type="entry name" value="DUF7791"/>
    <property type="match status" value="1"/>
</dbReference>
<dbReference type="eggNOG" id="ENOG502SHWY">
    <property type="taxonomic scope" value="Eukaryota"/>
</dbReference>
<evidence type="ECO:0000313" key="4">
    <source>
        <dbReference type="EMBL" id="EEU39875.1"/>
    </source>
</evidence>
<evidence type="ECO:0000256" key="1">
    <source>
        <dbReference type="ARBA" id="ARBA00022737"/>
    </source>
</evidence>
<keyword evidence="5" id="KW-1185">Reference proteome</keyword>
<feature type="compositionally biased region" description="Basic and acidic residues" evidence="2">
    <location>
        <begin position="971"/>
        <end position="1031"/>
    </location>
</feature>
<dbReference type="InterPro" id="IPR056884">
    <property type="entry name" value="NPHP3-like_N"/>
</dbReference>
<dbReference type="Gene3D" id="3.40.50.300">
    <property type="entry name" value="P-loop containing nucleotide triphosphate hydrolases"/>
    <property type="match status" value="1"/>
</dbReference>
<dbReference type="HOGENOM" id="CLU_002341_6_1_1"/>
<dbReference type="KEGG" id="nhe:NECHADRAFT_79534"/>
<evidence type="ECO:0000256" key="2">
    <source>
        <dbReference type="SAM" id="MobiDB-lite"/>
    </source>
</evidence>
<dbReference type="PANTHER" id="PTHR10039">
    <property type="entry name" value="AMELOGENIN"/>
    <property type="match status" value="1"/>
</dbReference>
<dbReference type="AlphaFoldDB" id="C7Z7R9"/>
<dbReference type="PROSITE" id="PS50837">
    <property type="entry name" value="NACHT"/>
    <property type="match status" value="1"/>
</dbReference>
<dbReference type="InterPro" id="IPR007111">
    <property type="entry name" value="NACHT_NTPase"/>
</dbReference>
<reference evidence="4 5" key="1">
    <citation type="journal article" date="2009" name="PLoS Genet.">
        <title>The genome of Nectria haematococca: contribution of supernumerary chromosomes to gene expansion.</title>
        <authorList>
            <person name="Coleman J.J."/>
            <person name="Rounsley S.D."/>
            <person name="Rodriguez-Carres M."/>
            <person name="Kuo A."/>
            <person name="Wasmann C.C."/>
            <person name="Grimwood J."/>
            <person name="Schmutz J."/>
            <person name="Taga M."/>
            <person name="White G.J."/>
            <person name="Zhou S."/>
            <person name="Schwartz D.C."/>
            <person name="Freitag M."/>
            <person name="Ma L.J."/>
            <person name="Danchin E.G."/>
            <person name="Henrissat B."/>
            <person name="Coutinho P.M."/>
            <person name="Nelson D.R."/>
            <person name="Straney D."/>
            <person name="Napoli C.A."/>
            <person name="Barker B.M."/>
            <person name="Gribskov M."/>
            <person name="Rep M."/>
            <person name="Kroken S."/>
            <person name="Molnar I."/>
            <person name="Rensing C."/>
            <person name="Kennell J.C."/>
            <person name="Zamora J."/>
            <person name="Farman M.L."/>
            <person name="Selker E.U."/>
            <person name="Salamov A."/>
            <person name="Shapiro H."/>
            <person name="Pangilinan J."/>
            <person name="Lindquist E."/>
            <person name="Lamers C."/>
            <person name="Grigoriev I.V."/>
            <person name="Geiser D.M."/>
            <person name="Covert S.F."/>
            <person name="Temporini E."/>
            <person name="Vanetten H.D."/>
        </authorList>
    </citation>
    <scope>NUCLEOTIDE SEQUENCE [LARGE SCALE GENOMIC DNA]</scope>
    <source>
        <strain evidence="5">ATCC MYA-4622 / CBS 123669 / FGSC 9596 / NRRL 45880 / 77-13-4</strain>
    </source>
</reference>
<dbReference type="EMBL" id="GG698911">
    <property type="protein sequence ID" value="EEU39875.1"/>
    <property type="molecule type" value="Genomic_DNA"/>
</dbReference>
<dbReference type="OMA" id="CERTIGG"/>